<sequence length="154" mass="16239">MPDGLVTPQVPATQVVFGTLQLGQLVLPLPAVQLAVVVLLLDEDTLLDAAALLATELLADEALLELETATLEAEDALLPEDDTAAALELDEALLELATLALLAALEEALLELEDTALLELALLLAVGIEHSFTPPVMRPPKVALLQTKLPDSVR</sequence>
<evidence type="ECO:0000313" key="1">
    <source>
        <dbReference type="EMBL" id="MET1490149.1"/>
    </source>
</evidence>
<dbReference type="EMBL" id="JBEWLZ010000004">
    <property type="protein sequence ID" value="MET1490149.1"/>
    <property type="molecule type" value="Genomic_DNA"/>
</dbReference>
<evidence type="ECO:0000313" key="2">
    <source>
        <dbReference type="Proteomes" id="UP001548590"/>
    </source>
</evidence>
<dbReference type="Proteomes" id="UP001548590">
    <property type="component" value="Unassembled WGS sequence"/>
</dbReference>
<name>A0ABV2CQF7_9RHOO</name>
<organism evidence="1 2">
    <name type="scientific">Uliginosibacterium paludis</name>
    <dbReference type="NCBI Taxonomy" id="1615952"/>
    <lineage>
        <taxon>Bacteria</taxon>
        <taxon>Pseudomonadati</taxon>
        <taxon>Pseudomonadota</taxon>
        <taxon>Betaproteobacteria</taxon>
        <taxon>Rhodocyclales</taxon>
        <taxon>Zoogloeaceae</taxon>
        <taxon>Uliginosibacterium</taxon>
    </lineage>
</organism>
<comment type="caution">
    <text evidence="1">The sequence shown here is derived from an EMBL/GenBank/DDBJ whole genome shotgun (WGS) entry which is preliminary data.</text>
</comment>
<accession>A0ABV2CQF7</accession>
<keyword evidence="2" id="KW-1185">Reference proteome</keyword>
<gene>
    <name evidence="1" type="ORF">ABVT11_09945</name>
</gene>
<protein>
    <submittedName>
        <fullName evidence="1">Uncharacterized protein</fullName>
    </submittedName>
</protein>
<proteinExistence type="predicted"/>
<reference evidence="1 2" key="1">
    <citation type="submission" date="2024-07" db="EMBL/GenBank/DDBJ databases">
        <title>Uliginosibacterium paludis KCTC:42655.</title>
        <authorList>
            <person name="Kim M.K."/>
        </authorList>
    </citation>
    <scope>NUCLEOTIDE SEQUENCE [LARGE SCALE GENOMIC DNA]</scope>
    <source>
        <strain evidence="1 2">KCTC 42655</strain>
    </source>
</reference>
<dbReference type="RefSeq" id="WP_345923675.1">
    <property type="nucleotide sequence ID" value="NZ_JBDIVF010000001.1"/>
</dbReference>